<keyword evidence="4" id="KW-1185">Reference proteome</keyword>
<name>A0A0F4J5J1_9ACTN</name>
<keyword evidence="1" id="KW-0812">Transmembrane</keyword>
<reference evidence="3 4" key="1">
    <citation type="submission" date="2015-02" db="EMBL/GenBank/DDBJ databases">
        <authorList>
            <person name="Ju K.-S."/>
            <person name="Doroghazi J.R."/>
            <person name="Metcalf W."/>
        </authorList>
    </citation>
    <scope>NUCLEOTIDE SEQUENCE [LARGE SCALE GENOMIC DNA]</scope>
    <source>
        <strain evidence="3 4">NRRL ISP-5550</strain>
    </source>
</reference>
<organism evidence="3 4">
    <name type="scientific">Streptomyces katrae</name>
    <dbReference type="NCBI Taxonomy" id="68223"/>
    <lineage>
        <taxon>Bacteria</taxon>
        <taxon>Bacillati</taxon>
        <taxon>Actinomycetota</taxon>
        <taxon>Actinomycetes</taxon>
        <taxon>Kitasatosporales</taxon>
        <taxon>Streptomycetaceae</taxon>
        <taxon>Streptomyces</taxon>
    </lineage>
</organism>
<protein>
    <recommendedName>
        <fullName evidence="2">DUF6545 domain-containing protein</fullName>
    </recommendedName>
</protein>
<feature type="transmembrane region" description="Helical" evidence="1">
    <location>
        <begin position="94"/>
        <end position="116"/>
    </location>
</feature>
<dbReference type="Pfam" id="PF20182">
    <property type="entry name" value="DUF6545"/>
    <property type="match status" value="1"/>
</dbReference>
<dbReference type="InterPro" id="IPR046675">
    <property type="entry name" value="DUF6545"/>
</dbReference>
<feature type="transmembrane region" description="Helical" evidence="1">
    <location>
        <begin position="26"/>
        <end position="50"/>
    </location>
</feature>
<keyword evidence="1" id="KW-0472">Membrane</keyword>
<dbReference type="OrthoDB" id="3685619at2"/>
<feature type="domain" description="DUF6545" evidence="2">
    <location>
        <begin position="239"/>
        <end position="367"/>
    </location>
</feature>
<gene>
    <name evidence="3" type="ORF">VR44_22880</name>
</gene>
<dbReference type="AlphaFoldDB" id="A0A0F4J5J1"/>
<dbReference type="Proteomes" id="UP000033551">
    <property type="component" value="Unassembled WGS sequence"/>
</dbReference>
<dbReference type="InterPro" id="IPR050039">
    <property type="entry name" value="MAB_1171c-like"/>
</dbReference>
<dbReference type="PATRIC" id="fig|68223.7.peg.510"/>
<feature type="transmembrane region" description="Helical" evidence="1">
    <location>
        <begin position="62"/>
        <end position="82"/>
    </location>
</feature>
<evidence type="ECO:0000259" key="2">
    <source>
        <dbReference type="Pfam" id="PF20182"/>
    </source>
</evidence>
<evidence type="ECO:0000256" key="1">
    <source>
        <dbReference type="SAM" id="Phobius"/>
    </source>
</evidence>
<accession>A0A0F4J5J1</accession>
<dbReference type="NCBIfam" id="NF042915">
    <property type="entry name" value="MAB_1171c_fam"/>
    <property type="match status" value="1"/>
</dbReference>
<proteinExistence type="predicted"/>
<feature type="transmembrane region" description="Helical" evidence="1">
    <location>
        <begin position="169"/>
        <end position="186"/>
    </location>
</feature>
<comment type="caution">
    <text evidence="3">The sequence shown here is derived from an EMBL/GenBank/DDBJ whole genome shotgun (WGS) entry which is preliminary data.</text>
</comment>
<dbReference type="EMBL" id="JZWV01000641">
    <property type="protein sequence ID" value="KJY29455.1"/>
    <property type="molecule type" value="Genomic_DNA"/>
</dbReference>
<evidence type="ECO:0000313" key="3">
    <source>
        <dbReference type="EMBL" id="KJY29455.1"/>
    </source>
</evidence>
<sequence>MCAAVALLALLYKARVLRTDRSAAQLALIGSFFFLVVIFTVSTPAVWVAVSRAVGIENFSGLLSQSAVIALSVCQQLVLLSLTRSPATARRAAVPRIVLLGVVLAAMVVLFFEAAAHGESPDDFAVVRAHYTPAYLAVYLAAFTLTQIGVGVMGWRYCRIAPSPWLRRGLRLVALSLPFSLCYSVSRLAGIVAAQFGGTGHAWEPAAQIGVAMAVCTQTVGWILPDWGPHLTAAADRIRYRRAHRILMPLHRTLTAQVPGPVIPMGRGADLRTRLYRTLIEIRDAQWELRTWMDEDVAGAARREAGRAGLGGEQTAAVVEAAQLRAALAAKARDEPPARPAATPLAACPPELAAELLHQQRVARALASPVVDRAVAGRGA</sequence>
<keyword evidence="1" id="KW-1133">Transmembrane helix</keyword>
<feature type="transmembrane region" description="Helical" evidence="1">
    <location>
        <begin position="136"/>
        <end position="157"/>
    </location>
</feature>
<evidence type="ECO:0000313" key="4">
    <source>
        <dbReference type="Proteomes" id="UP000033551"/>
    </source>
</evidence>